<proteinExistence type="predicted"/>
<dbReference type="InterPro" id="IPR001753">
    <property type="entry name" value="Enoyl-CoA_hydra/iso"/>
</dbReference>
<organism evidence="3 4">
    <name type="scientific">Marinibaculum pumilum</name>
    <dbReference type="NCBI Taxonomy" id="1766165"/>
    <lineage>
        <taxon>Bacteria</taxon>
        <taxon>Pseudomonadati</taxon>
        <taxon>Pseudomonadota</taxon>
        <taxon>Alphaproteobacteria</taxon>
        <taxon>Rhodospirillales</taxon>
        <taxon>Rhodospirillaceae</taxon>
        <taxon>Marinibaculum</taxon>
    </lineage>
</organism>
<comment type="caution">
    <text evidence="3">The sequence shown here is derived from an EMBL/GenBank/DDBJ whole genome shotgun (WGS) entry which is preliminary data.</text>
</comment>
<dbReference type="Gene3D" id="3.90.226.10">
    <property type="entry name" value="2-enoyl-CoA Hydratase, Chain A, domain 1"/>
    <property type="match status" value="1"/>
</dbReference>
<evidence type="ECO:0000313" key="4">
    <source>
        <dbReference type="Proteomes" id="UP001595528"/>
    </source>
</evidence>
<dbReference type="Proteomes" id="UP001595528">
    <property type="component" value="Unassembled WGS sequence"/>
</dbReference>
<dbReference type="InterPro" id="IPR029045">
    <property type="entry name" value="ClpP/crotonase-like_dom_sf"/>
</dbReference>
<name>A0ABV7KWB4_9PROT</name>
<protein>
    <submittedName>
        <fullName evidence="3">Enoyl-CoA hydratase/isomerase family protein</fullName>
    </submittedName>
</protein>
<evidence type="ECO:0000256" key="1">
    <source>
        <dbReference type="ARBA" id="ARBA00023098"/>
    </source>
</evidence>
<evidence type="ECO:0000256" key="2">
    <source>
        <dbReference type="ARBA" id="ARBA00023239"/>
    </source>
</evidence>
<dbReference type="CDD" id="cd06558">
    <property type="entry name" value="crotonase-like"/>
    <property type="match status" value="1"/>
</dbReference>
<dbReference type="RefSeq" id="WP_379898658.1">
    <property type="nucleotide sequence ID" value="NZ_JBHRTR010000015.1"/>
</dbReference>
<dbReference type="SUPFAM" id="SSF52096">
    <property type="entry name" value="ClpP/crotonase"/>
    <property type="match status" value="1"/>
</dbReference>
<dbReference type="PANTHER" id="PTHR11941">
    <property type="entry name" value="ENOYL-COA HYDRATASE-RELATED"/>
    <property type="match status" value="1"/>
</dbReference>
<dbReference type="PANTHER" id="PTHR11941:SF169">
    <property type="entry name" value="(7AS)-7A-METHYL-1,5-DIOXO-2,3,5,6,7,7A-HEXAHYDRO-1H-INDENE-CARBOXYL-COA HYDROLASE"/>
    <property type="match status" value="1"/>
</dbReference>
<dbReference type="EMBL" id="JBHRTR010000015">
    <property type="protein sequence ID" value="MFC3226612.1"/>
    <property type="molecule type" value="Genomic_DNA"/>
</dbReference>
<gene>
    <name evidence="3" type="ORF">ACFOGJ_05180</name>
</gene>
<evidence type="ECO:0000313" key="3">
    <source>
        <dbReference type="EMBL" id="MFC3226612.1"/>
    </source>
</evidence>
<reference evidence="4" key="1">
    <citation type="journal article" date="2019" name="Int. J. Syst. Evol. Microbiol.">
        <title>The Global Catalogue of Microorganisms (GCM) 10K type strain sequencing project: providing services to taxonomists for standard genome sequencing and annotation.</title>
        <authorList>
            <consortium name="The Broad Institute Genomics Platform"/>
            <consortium name="The Broad Institute Genome Sequencing Center for Infectious Disease"/>
            <person name="Wu L."/>
            <person name="Ma J."/>
        </authorList>
    </citation>
    <scope>NUCLEOTIDE SEQUENCE [LARGE SCALE GENOMIC DNA]</scope>
    <source>
        <strain evidence="4">KCTC 42964</strain>
    </source>
</reference>
<accession>A0ABV7KWB4</accession>
<dbReference type="Pfam" id="PF00378">
    <property type="entry name" value="ECH_1"/>
    <property type="match status" value="1"/>
</dbReference>
<keyword evidence="4" id="KW-1185">Reference proteome</keyword>
<keyword evidence="2" id="KW-0456">Lyase</keyword>
<sequence length="273" mass="28932">MADGAPTLREDDGAVRVEIRDRIAIVTLDRGDGRNPMSYAVMRRLTEVALDLAENEHLSAIVLSGTSSVFSVGFDLKDPLRAQLATAGAGQRLSAAKVGQKLCRAWAALEPLTIVAVEGHCIGGGTALAVACDLIVAGQGARFLVPEIDRGMNMSWQSVPRITNLVGPARAKRICILAEPVDAQTGADWGLVQYLAPAGGALQKALEVAAVAAAKPPIPVRMIKRGVEAYASALVHATSQMDADQFALATMSDDYREGVESFLEKRPPRYTGE</sequence>
<keyword evidence="1" id="KW-0443">Lipid metabolism</keyword>